<reference evidence="1" key="1">
    <citation type="submission" date="2018-11" db="EMBL/GenBank/DDBJ databases">
        <authorList>
            <consortium name="Genoscope - CEA"/>
            <person name="William W."/>
        </authorList>
    </citation>
    <scope>NUCLEOTIDE SEQUENCE</scope>
</reference>
<sequence length="140" mass="16239">MSKWPLILPSLFQVWWSSLENLERSLKFWYPTHGSLLLVHIARSLATPCKIVSIFLLPTSKRLLNGLVKRMLMVGLIFLLLEKMNQTPVRTRLQDQSNLAVKVFVLRRPPLQIHKLLQLNLQLILSRPPPLALPFILLYP</sequence>
<evidence type="ECO:0000313" key="1">
    <source>
        <dbReference type="EMBL" id="VDD06228.1"/>
    </source>
</evidence>
<proteinExistence type="predicted"/>
<dbReference type="AlphaFoldDB" id="A0A3P6BVA7"/>
<accession>A0A3P6BVA7</accession>
<gene>
    <name evidence="1" type="ORF">BOLC4T22908H</name>
</gene>
<protein>
    <submittedName>
        <fullName evidence="1">Uncharacterized protein</fullName>
    </submittedName>
</protein>
<organism evidence="1">
    <name type="scientific">Brassica oleracea</name>
    <name type="common">Wild cabbage</name>
    <dbReference type="NCBI Taxonomy" id="3712"/>
    <lineage>
        <taxon>Eukaryota</taxon>
        <taxon>Viridiplantae</taxon>
        <taxon>Streptophyta</taxon>
        <taxon>Embryophyta</taxon>
        <taxon>Tracheophyta</taxon>
        <taxon>Spermatophyta</taxon>
        <taxon>Magnoliopsida</taxon>
        <taxon>eudicotyledons</taxon>
        <taxon>Gunneridae</taxon>
        <taxon>Pentapetalae</taxon>
        <taxon>rosids</taxon>
        <taxon>malvids</taxon>
        <taxon>Brassicales</taxon>
        <taxon>Brassicaceae</taxon>
        <taxon>Brassiceae</taxon>
        <taxon>Brassica</taxon>
    </lineage>
</organism>
<name>A0A3P6BVA7_BRAOL</name>
<dbReference type="EMBL" id="LR031873">
    <property type="protein sequence ID" value="VDD06228.1"/>
    <property type="molecule type" value="Genomic_DNA"/>
</dbReference>